<evidence type="ECO:0000313" key="1">
    <source>
        <dbReference type="EMBL" id="GAN31890.1"/>
    </source>
</evidence>
<comment type="caution">
    <text evidence="1">The sequence shown here is derived from an EMBL/GenBank/DDBJ whole genome shotgun (WGS) entry which is preliminary data.</text>
</comment>
<accession>A0ABQ0JT43</accession>
<sequence length="256" mass="30145">MTEYYKGLGYTRDAINRAIAEHKSNRGVVDHKGYSWITENGKPVFAGHGKCYPTAEEFNIFLGKYGFPPTGKEFELWNKVFYIFSYLARINMGIELSEYEESPYLIGEFLRKYEKDNRVRFGGSLESTICACIYGFWEKRKDLHSRLKQCKCCGTFWIVEKRKGRGKPKSVFCDEVCGKKFGESSREDINKRVSTGRDRNKRNRQKADIQEFEKWLIDKEKFLPREAKERAYKLVYECGETFRNYKRKTSLKYGIS</sequence>
<gene>
    <name evidence="1" type="ORF">BROSI_A0394</name>
</gene>
<organism evidence="1 2">
    <name type="scientific">Candidatus Brocadia sinica JPN1</name>
    <dbReference type="NCBI Taxonomy" id="1197129"/>
    <lineage>
        <taxon>Bacteria</taxon>
        <taxon>Pseudomonadati</taxon>
        <taxon>Planctomycetota</taxon>
        <taxon>Candidatus Brocadiia</taxon>
        <taxon>Candidatus Brocadiales</taxon>
        <taxon>Candidatus Brocadiaceae</taxon>
        <taxon>Candidatus Brocadia</taxon>
    </lineage>
</organism>
<proteinExistence type="predicted"/>
<protein>
    <submittedName>
        <fullName evidence="1">Uncharacterized protein</fullName>
    </submittedName>
</protein>
<dbReference type="Proteomes" id="UP000032309">
    <property type="component" value="Unassembled WGS sequence"/>
</dbReference>
<dbReference type="EMBL" id="BAFN01000001">
    <property type="protein sequence ID" value="GAN31890.1"/>
    <property type="molecule type" value="Genomic_DNA"/>
</dbReference>
<evidence type="ECO:0000313" key="2">
    <source>
        <dbReference type="Proteomes" id="UP000032309"/>
    </source>
</evidence>
<reference evidence="2" key="1">
    <citation type="journal article" date="2015" name="Genome Announc.">
        <title>Draft Genome Sequence of an Anaerobic Ammonium-Oxidizing Bacterium, "Candidatus Brocadia sinica".</title>
        <authorList>
            <person name="Oshiki M."/>
            <person name="Shinyako-Hata K."/>
            <person name="Satoh H."/>
            <person name="Okabe S."/>
        </authorList>
    </citation>
    <scope>NUCLEOTIDE SEQUENCE [LARGE SCALE GENOMIC DNA]</scope>
    <source>
        <strain evidence="2">JPN1</strain>
    </source>
</reference>
<keyword evidence="2" id="KW-1185">Reference proteome</keyword>
<dbReference type="RefSeq" id="WP_052561869.1">
    <property type="nucleotide sequence ID" value="NZ_BAFN01000001.1"/>
</dbReference>
<name>A0ABQ0JT43_9BACT</name>